<name>A0ABY5PII7_9ACTN</name>
<evidence type="ECO:0000256" key="7">
    <source>
        <dbReference type="ARBA" id="ARBA00038093"/>
    </source>
</evidence>
<feature type="binding site" evidence="8">
    <location>
        <position position="86"/>
    </location>
    <ligand>
        <name>Mg(2+)</name>
        <dbReference type="ChEBI" id="CHEBI:18420"/>
    </ligand>
</feature>
<proteinExistence type="inferred from homology"/>
<keyword evidence="5 8" id="KW-0378">Hydrolase</keyword>
<keyword evidence="11" id="KW-1185">Reference proteome</keyword>
<evidence type="ECO:0000256" key="1">
    <source>
        <dbReference type="ARBA" id="ARBA00001946"/>
    </source>
</evidence>
<dbReference type="InterPro" id="IPR002716">
    <property type="entry name" value="PIN_dom"/>
</dbReference>
<evidence type="ECO:0000313" key="10">
    <source>
        <dbReference type="EMBL" id="UUY04499.1"/>
    </source>
</evidence>
<evidence type="ECO:0000256" key="6">
    <source>
        <dbReference type="ARBA" id="ARBA00022842"/>
    </source>
</evidence>
<dbReference type="EMBL" id="CP088295">
    <property type="protein sequence ID" value="UUY04499.1"/>
    <property type="molecule type" value="Genomic_DNA"/>
</dbReference>
<keyword evidence="2 8" id="KW-1277">Toxin-antitoxin system</keyword>
<evidence type="ECO:0000256" key="2">
    <source>
        <dbReference type="ARBA" id="ARBA00022649"/>
    </source>
</evidence>
<evidence type="ECO:0000256" key="8">
    <source>
        <dbReference type="HAMAP-Rule" id="MF_00265"/>
    </source>
</evidence>
<dbReference type="PANTHER" id="PTHR33653:SF1">
    <property type="entry name" value="RIBONUCLEASE VAPC2"/>
    <property type="match status" value="1"/>
</dbReference>
<evidence type="ECO:0000256" key="4">
    <source>
        <dbReference type="ARBA" id="ARBA00022723"/>
    </source>
</evidence>
<keyword evidence="3 8" id="KW-0540">Nuclease</keyword>
<organism evidence="10 11">
    <name type="scientific">Svornostia abyssi</name>
    <dbReference type="NCBI Taxonomy" id="2898438"/>
    <lineage>
        <taxon>Bacteria</taxon>
        <taxon>Bacillati</taxon>
        <taxon>Actinomycetota</taxon>
        <taxon>Thermoleophilia</taxon>
        <taxon>Solirubrobacterales</taxon>
        <taxon>Baekduiaceae</taxon>
        <taxon>Svornostia</taxon>
    </lineage>
</organism>
<dbReference type="InterPro" id="IPR022907">
    <property type="entry name" value="VapC_family"/>
</dbReference>
<dbReference type="InterPro" id="IPR050556">
    <property type="entry name" value="Type_II_TA_system_RNase"/>
</dbReference>
<dbReference type="InterPro" id="IPR029060">
    <property type="entry name" value="PIN-like_dom_sf"/>
</dbReference>
<dbReference type="Pfam" id="PF01850">
    <property type="entry name" value="PIN"/>
    <property type="match status" value="1"/>
</dbReference>
<feature type="domain" description="PIN" evidence="9">
    <location>
        <begin position="16"/>
        <end position="110"/>
    </location>
</feature>
<dbReference type="Proteomes" id="UP001058860">
    <property type="component" value="Chromosome"/>
</dbReference>
<protein>
    <recommendedName>
        <fullName evidence="8">Ribonuclease VapC</fullName>
        <shortName evidence="8">RNase VapC</shortName>
        <ecNumber evidence="8">3.1.-.-</ecNumber>
    </recommendedName>
    <alternativeName>
        <fullName evidence="8">Toxin VapC</fullName>
    </alternativeName>
</protein>
<dbReference type="HAMAP" id="MF_00265">
    <property type="entry name" value="VapC_Nob1"/>
    <property type="match status" value="1"/>
</dbReference>
<evidence type="ECO:0000259" key="9">
    <source>
        <dbReference type="Pfam" id="PF01850"/>
    </source>
</evidence>
<sequence>MALILLDKSAWVRGGAEIVERGELCMCAVTRMEILHSARSAADFDVLQEDLGAYLDLRIDHATIAAAEAAQRDLAATGEHRLPLPDLIIGACAQQHGADVLHVDRHFDLLATMFGFRSLRLRPSV</sequence>
<evidence type="ECO:0000256" key="3">
    <source>
        <dbReference type="ARBA" id="ARBA00022722"/>
    </source>
</evidence>
<accession>A0ABY5PII7</accession>
<keyword evidence="6 8" id="KW-0460">Magnesium</keyword>
<keyword evidence="4 8" id="KW-0479">Metal-binding</keyword>
<dbReference type="RefSeq" id="WP_353864982.1">
    <property type="nucleotide sequence ID" value="NZ_CP088295.1"/>
</dbReference>
<comment type="similarity">
    <text evidence="7 8">Belongs to the PINc/VapC protein family.</text>
</comment>
<comment type="function">
    <text evidence="8">Toxic component of a toxin-antitoxin (TA) system. An RNase.</text>
</comment>
<dbReference type="SUPFAM" id="SSF88723">
    <property type="entry name" value="PIN domain-like"/>
    <property type="match status" value="1"/>
</dbReference>
<reference evidence="11" key="1">
    <citation type="submission" date="2021-11" db="EMBL/GenBank/DDBJ databases">
        <title>Cultivation dependent microbiological survey of springs from the worlds oldest radium mine currently devoted to the extraction of radon-saturated water.</title>
        <authorList>
            <person name="Kapinusova G."/>
            <person name="Smrhova T."/>
            <person name="Strejcek M."/>
            <person name="Suman J."/>
            <person name="Jani K."/>
            <person name="Pajer P."/>
            <person name="Uhlik O."/>
        </authorList>
    </citation>
    <scope>NUCLEOTIDE SEQUENCE [LARGE SCALE GENOMIC DNA]</scope>
    <source>
        <strain evidence="11">J379</strain>
    </source>
</reference>
<evidence type="ECO:0000313" key="11">
    <source>
        <dbReference type="Proteomes" id="UP001058860"/>
    </source>
</evidence>
<feature type="binding site" evidence="8">
    <location>
        <position position="7"/>
    </location>
    <ligand>
        <name>Mg(2+)</name>
        <dbReference type="ChEBI" id="CHEBI:18420"/>
    </ligand>
</feature>
<keyword evidence="8" id="KW-0800">Toxin</keyword>
<comment type="cofactor">
    <cofactor evidence="1 8">
        <name>Mg(2+)</name>
        <dbReference type="ChEBI" id="CHEBI:18420"/>
    </cofactor>
</comment>
<dbReference type="Gene3D" id="3.40.50.1010">
    <property type="entry name" value="5'-nuclease"/>
    <property type="match status" value="1"/>
</dbReference>
<dbReference type="PANTHER" id="PTHR33653">
    <property type="entry name" value="RIBONUCLEASE VAPC2"/>
    <property type="match status" value="1"/>
</dbReference>
<dbReference type="EC" id="3.1.-.-" evidence="8"/>
<gene>
    <name evidence="8" type="primary">vapC</name>
    <name evidence="10" type="ORF">LRS13_02895</name>
</gene>
<evidence type="ECO:0000256" key="5">
    <source>
        <dbReference type="ARBA" id="ARBA00022801"/>
    </source>
</evidence>